<accession>A0A069A1E6</accession>
<dbReference type="AlphaFoldDB" id="A0A069A1E6"/>
<organism evidence="1">
    <name type="scientific">Clostridioides difficile</name>
    <name type="common">Peptoclostridium difficile</name>
    <dbReference type="NCBI Taxonomy" id="1496"/>
    <lineage>
        <taxon>Bacteria</taxon>
        <taxon>Bacillati</taxon>
        <taxon>Bacillota</taxon>
        <taxon>Clostridia</taxon>
        <taxon>Peptostreptococcales</taxon>
        <taxon>Peptostreptococcaceae</taxon>
        <taxon>Clostridioides</taxon>
    </lineage>
</organism>
<reference evidence="1" key="1">
    <citation type="submission" date="2014-07" db="EMBL/GenBank/DDBJ databases">
        <authorList>
            <person name="Monot Marc"/>
        </authorList>
    </citation>
    <scope>NUCLEOTIDE SEQUENCE</scope>
</reference>
<proteinExistence type="predicted"/>
<protein>
    <submittedName>
        <fullName evidence="1">Uncharacterized protein</fullName>
    </submittedName>
</protein>
<evidence type="ECO:0000313" key="1">
    <source>
        <dbReference type="EMBL" id="CDS84769.1"/>
    </source>
</evidence>
<dbReference type="RefSeq" id="WP_021435099.1">
    <property type="nucleotide sequence ID" value="NZ_BITL01000031.1"/>
</dbReference>
<sequence length="65" mass="7654">MEYFESYNNHCSIINKRVSTTSKYFGTGKDNTRKIISFSCSNSDECNITDDNECELFQEAYNKYR</sequence>
<name>A0A069A1E6_CLODI</name>
<dbReference type="EMBL" id="LK932492">
    <property type="protein sequence ID" value="CDS84769.1"/>
    <property type="molecule type" value="Genomic_DNA"/>
</dbReference>
<gene>
    <name evidence="1" type="ORF">BN1096_400027</name>
</gene>